<organism evidence="2 5">
    <name type="scientific">Methanohalophilus halophilus</name>
    <dbReference type="NCBI Taxonomy" id="2177"/>
    <lineage>
        <taxon>Archaea</taxon>
        <taxon>Methanobacteriati</taxon>
        <taxon>Methanobacteriota</taxon>
        <taxon>Stenosarchaea group</taxon>
        <taxon>Methanomicrobia</taxon>
        <taxon>Methanosarcinales</taxon>
        <taxon>Methanosarcinaceae</taxon>
        <taxon>Methanohalophilus</taxon>
    </lineage>
</organism>
<feature type="domain" description="Prenylated flavin chaperone LpdD-like" evidence="1">
    <location>
        <begin position="9"/>
        <end position="109"/>
    </location>
</feature>
<dbReference type="EMBL" id="RJJG01000008">
    <property type="protein sequence ID" value="RNI07448.1"/>
    <property type="molecule type" value="Genomic_DNA"/>
</dbReference>
<dbReference type="KEGG" id="mhaz:BHR79_05090"/>
<dbReference type="EMBL" id="FNMU01000004">
    <property type="protein sequence ID" value="SDW66478.1"/>
    <property type="molecule type" value="Genomic_DNA"/>
</dbReference>
<evidence type="ECO:0000313" key="2">
    <source>
        <dbReference type="EMBL" id="APH38925.1"/>
    </source>
</evidence>
<evidence type="ECO:0000313" key="4">
    <source>
        <dbReference type="EMBL" id="SDW66478.1"/>
    </source>
</evidence>
<dbReference type="EMBL" id="CP017921">
    <property type="protein sequence ID" value="APH38925.1"/>
    <property type="molecule type" value="Genomic_DNA"/>
</dbReference>
<dbReference type="GeneID" id="30583116"/>
<evidence type="ECO:0000313" key="5">
    <source>
        <dbReference type="Proteomes" id="UP000186879"/>
    </source>
</evidence>
<proteinExistence type="predicted"/>
<dbReference type="AlphaFoldDB" id="A0A1L3Q246"/>
<evidence type="ECO:0000313" key="6">
    <source>
        <dbReference type="Proteomes" id="UP000198669"/>
    </source>
</evidence>
<dbReference type="Proteomes" id="UP000267921">
    <property type="component" value="Unassembled WGS sequence"/>
</dbReference>
<dbReference type="Pfam" id="PF21758">
    <property type="entry name" value="PAC_bac"/>
    <property type="match status" value="1"/>
</dbReference>
<dbReference type="STRING" id="2177.BHR79_05090"/>
<dbReference type="OrthoDB" id="147150at2157"/>
<reference evidence="2 5" key="1">
    <citation type="submission" date="2016-10" db="EMBL/GenBank/DDBJ databases">
        <title>Methanohalophilus halophilus.</title>
        <authorList>
            <person name="L'haridon S."/>
        </authorList>
    </citation>
    <scope>NUCLEOTIDE SEQUENCE [LARGE SCALE GENOMIC DNA]</scope>
    <source>
        <strain evidence="2 5">Z-7982</strain>
    </source>
</reference>
<dbReference type="InterPro" id="IPR048844">
    <property type="entry name" value="LpdD_chaperone-like"/>
</dbReference>
<dbReference type="Proteomes" id="UP000198669">
    <property type="component" value="Unassembled WGS sequence"/>
</dbReference>
<accession>A0A1L3Q246</accession>
<reference evidence="4 6" key="2">
    <citation type="submission" date="2016-10" db="EMBL/GenBank/DDBJ databases">
        <authorList>
            <person name="de Groot N.N."/>
        </authorList>
    </citation>
    <scope>NUCLEOTIDE SEQUENCE [LARGE SCALE GENOMIC DNA]</scope>
    <source>
        <strain evidence="4 6">Z-7982</strain>
    </source>
</reference>
<evidence type="ECO:0000313" key="3">
    <source>
        <dbReference type="EMBL" id="RNI07448.1"/>
    </source>
</evidence>
<evidence type="ECO:0000259" key="1">
    <source>
        <dbReference type="Pfam" id="PF21758"/>
    </source>
</evidence>
<keyword evidence="5" id="KW-1185">Reference proteome</keyword>
<sequence>MESIEKKAGERKLFLKWRNIGDSLLVTLTGGEEHIGAVAVGNSGASSVITLPGHRDDEIAHKQAGRINRKTGKDTVFLVGIHFNNIQPDEIRKICDTAELMVDEFIDIIEE</sequence>
<reference evidence="3 7" key="3">
    <citation type="submission" date="2018-10" db="EMBL/GenBank/DDBJ databases">
        <title>Cultivation of a novel Methanohalophilus strain from Kebrit Deep of the Red Sea and a genomic comparison of members of the genus Methanohalophilus.</title>
        <authorList>
            <person name="Guan Y."/>
            <person name="Ngugi D.K."/>
            <person name="Stingl U."/>
        </authorList>
    </citation>
    <scope>NUCLEOTIDE SEQUENCE [LARGE SCALE GENOMIC DNA]</scope>
    <source>
        <strain evidence="3 7">DSM 3094</strain>
    </source>
</reference>
<evidence type="ECO:0000313" key="7">
    <source>
        <dbReference type="Proteomes" id="UP000267921"/>
    </source>
</evidence>
<protein>
    <recommendedName>
        <fullName evidence="1">Prenylated flavin chaperone LpdD-like domain-containing protein</fullName>
    </recommendedName>
</protein>
<dbReference type="Proteomes" id="UP000186879">
    <property type="component" value="Chromosome"/>
</dbReference>
<name>A0A1L3Q246_9EURY</name>
<dbReference type="RefSeq" id="WP_072561364.1">
    <property type="nucleotide sequence ID" value="NZ_CP017921.1"/>
</dbReference>
<gene>
    <name evidence="2" type="ORF">BHR79_05090</name>
    <name evidence="3" type="ORF">EFE40_09635</name>
    <name evidence="4" type="ORF">SAMN04515625_1354</name>
</gene>